<dbReference type="VEuPathDB" id="FungiDB:TRIVIDRAFT_89354"/>
<dbReference type="Proteomes" id="UP000007115">
    <property type="component" value="Unassembled WGS sequence"/>
</dbReference>
<dbReference type="eggNOG" id="ENOG502S7Q5">
    <property type="taxonomic scope" value="Eukaryota"/>
</dbReference>
<dbReference type="OMA" id="WINQNAF"/>
<comment type="caution">
    <text evidence="1">The sequence shown here is derived from an EMBL/GenBank/DDBJ whole genome shotgun (WGS) entry which is preliminary data.</text>
</comment>
<dbReference type="Pfam" id="PF12311">
    <property type="entry name" value="DUF3632"/>
    <property type="match status" value="1"/>
</dbReference>
<evidence type="ECO:0000313" key="2">
    <source>
        <dbReference type="Proteomes" id="UP000007115"/>
    </source>
</evidence>
<dbReference type="GeneID" id="25798855"/>
<dbReference type="EMBL" id="ABDF02000005">
    <property type="protein sequence ID" value="EHK23862.1"/>
    <property type="molecule type" value="Genomic_DNA"/>
</dbReference>
<dbReference type="InParanoid" id="G9MPR1"/>
<dbReference type="STRING" id="413071.G9MPR1"/>
<dbReference type="RefSeq" id="XP_013958064.1">
    <property type="nucleotide sequence ID" value="XM_014102589.1"/>
</dbReference>
<dbReference type="OrthoDB" id="3350591at2759"/>
<organism evidence="1 2">
    <name type="scientific">Hypocrea virens (strain Gv29-8 / FGSC 10586)</name>
    <name type="common">Gliocladium virens</name>
    <name type="synonym">Trichoderma virens</name>
    <dbReference type="NCBI Taxonomy" id="413071"/>
    <lineage>
        <taxon>Eukaryota</taxon>
        <taxon>Fungi</taxon>
        <taxon>Dikarya</taxon>
        <taxon>Ascomycota</taxon>
        <taxon>Pezizomycotina</taxon>
        <taxon>Sordariomycetes</taxon>
        <taxon>Hypocreomycetidae</taxon>
        <taxon>Hypocreales</taxon>
        <taxon>Hypocreaceae</taxon>
        <taxon>Trichoderma</taxon>
    </lineage>
</organism>
<proteinExistence type="predicted"/>
<gene>
    <name evidence="1" type="ORF">TRIVIDRAFT_89354</name>
</gene>
<reference evidence="1 2" key="1">
    <citation type="journal article" date="2011" name="Genome Biol.">
        <title>Comparative genome sequence analysis underscores mycoparasitism as the ancestral life style of Trichoderma.</title>
        <authorList>
            <person name="Kubicek C.P."/>
            <person name="Herrera-Estrella A."/>
            <person name="Seidl-Seiboth V."/>
            <person name="Martinez D.A."/>
            <person name="Druzhinina I.S."/>
            <person name="Thon M."/>
            <person name="Zeilinger S."/>
            <person name="Casas-Flores S."/>
            <person name="Horwitz B.A."/>
            <person name="Mukherjee P.K."/>
            <person name="Mukherjee M."/>
            <person name="Kredics L."/>
            <person name="Alcaraz L.D."/>
            <person name="Aerts A."/>
            <person name="Antal Z."/>
            <person name="Atanasova L."/>
            <person name="Cervantes-Badillo M.G."/>
            <person name="Challacombe J."/>
            <person name="Chertkov O."/>
            <person name="McCluskey K."/>
            <person name="Coulpier F."/>
            <person name="Deshpande N."/>
            <person name="von Doehren H."/>
            <person name="Ebbole D.J."/>
            <person name="Esquivel-Naranjo E.U."/>
            <person name="Fekete E."/>
            <person name="Flipphi M."/>
            <person name="Glaser F."/>
            <person name="Gomez-Rodriguez E.Y."/>
            <person name="Gruber S."/>
            <person name="Han C."/>
            <person name="Henrissat B."/>
            <person name="Hermosa R."/>
            <person name="Hernandez-Onate M."/>
            <person name="Karaffa L."/>
            <person name="Kosti I."/>
            <person name="Le Crom S."/>
            <person name="Lindquist E."/>
            <person name="Lucas S."/>
            <person name="Luebeck M."/>
            <person name="Luebeck P.S."/>
            <person name="Margeot A."/>
            <person name="Metz B."/>
            <person name="Misra M."/>
            <person name="Nevalainen H."/>
            <person name="Omann M."/>
            <person name="Packer N."/>
            <person name="Perrone G."/>
            <person name="Uresti-Rivera E.E."/>
            <person name="Salamov A."/>
            <person name="Schmoll M."/>
            <person name="Seiboth B."/>
            <person name="Shapiro H."/>
            <person name="Sukno S."/>
            <person name="Tamayo-Ramos J.A."/>
            <person name="Tisch D."/>
            <person name="Wiest A."/>
            <person name="Wilkinson H.H."/>
            <person name="Zhang M."/>
            <person name="Coutinho P.M."/>
            <person name="Kenerley C.M."/>
            <person name="Monte E."/>
            <person name="Baker S.E."/>
            <person name="Grigoriev I.V."/>
        </authorList>
    </citation>
    <scope>NUCLEOTIDE SEQUENCE [LARGE SCALE GENOMIC DNA]</scope>
    <source>
        <strain evidence="2">Gv29-8 / FGSC 10586</strain>
    </source>
</reference>
<dbReference type="PANTHER" id="PTHR38797">
    <property type="entry name" value="NUCLEAR PORE COMPLEX PROTEIN NUP85-RELATED"/>
    <property type="match status" value="1"/>
</dbReference>
<protein>
    <submittedName>
        <fullName evidence="1">Uncharacterized protein</fullName>
    </submittedName>
</protein>
<name>G9MPR1_HYPVG</name>
<dbReference type="InterPro" id="IPR022085">
    <property type="entry name" value="OpdG"/>
</dbReference>
<sequence length="270" mass="30148">MSTSPIDFRALTTTYNFTPETQSQLADLLDASINGSASAQATADGLDKLCPRNDEAEGFLWSLWTLLIDVAKRIPLDDARLQSLVEVLKALNAKQSGSVEIWGSQHQLWADMPLFGPVMREAWNGSPEFNGSSDQATKIAQWLSLNSFAARLLSASVQSWTNFALWELRDGLEEPLSTDEARDTYLITTSEWITQAGKVLYDETQKSIQLESQATQSLRPGKLIEETKPGFNEERWGFWKKRLEELSANASAEAKKRTEKALQVMKSLEA</sequence>
<evidence type="ECO:0000313" key="1">
    <source>
        <dbReference type="EMBL" id="EHK23862.1"/>
    </source>
</evidence>
<dbReference type="InterPro" id="IPR053204">
    <property type="entry name" value="Oxopyrrolidines_Biosynth-assoc"/>
</dbReference>
<dbReference type="HOGENOM" id="CLU_035263_2_1_1"/>
<dbReference type="PANTHER" id="PTHR38797:SF4">
    <property type="entry name" value="NUCLEAR PORE COMPLEX PROTEIN NUP85"/>
    <property type="match status" value="1"/>
</dbReference>
<dbReference type="AlphaFoldDB" id="G9MPR1"/>
<accession>G9MPR1</accession>
<keyword evidence="2" id="KW-1185">Reference proteome</keyword>